<dbReference type="OMA" id="THEDIMM"/>
<feature type="compositionally biased region" description="Low complexity" evidence="1">
    <location>
        <begin position="383"/>
        <end position="394"/>
    </location>
</feature>
<feature type="region of interest" description="Disordered" evidence="1">
    <location>
        <begin position="284"/>
        <end position="315"/>
    </location>
</feature>
<feature type="compositionally biased region" description="Basic and acidic residues" evidence="1">
    <location>
        <begin position="223"/>
        <end position="233"/>
    </location>
</feature>
<feature type="compositionally biased region" description="Pro residues" evidence="1">
    <location>
        <begin position="153"/>
        <end position="163"/>
    </location>
</feature>
<dbReference type="KEGG" id="nhe:NECHADRAFT_99942"/>
<feature type="compositionally biased region" description="Low complexity" evidence="1">
    <location>
        <begin position="176"/>
        <end position="186"/>
    </location>
</feature>
<proteinExistence type="predicted"/>
<feature type="region of interest" description="Disordered" evidence="1">
    <location>
        <begin position="145"/>
        <end position="266"/>
    </location>
</feature>
<feature type="compositionally biased region" description="Basic residues" evidence="1">
    <location>
        <begin position="699"/>
        <end position="713"/>
    </location>
</feature>
<dbReference type="eggNOG" id="ENOG502QQEE">
    <property type="taxonomic scope" value="Eukaryota"/>
</dbReference>
<name>C7YPI2_FUSV7</name>
<accession>C7YPI2</accession>
<sequence length="772" mass="83726">MNNKNWNDRADKDLFFTILSVKNIGVISGAEWTTIGNHMRGLGYGFTNEGCRQHFQGLRRAQNKAESNGGLNENSRKVDPTMNPITRRPGPGRGRPRKQPPVPVAGVPGEGIPNQAMGLVAPGPHAQPVQAYGVAPGQAILPQPMPTTAAVPGPIPAPAPAPAPTAATVPGPPAPVTAGPSAAPPTDQLVSHATFPSPPRAPELPQNPPHLHPLQHGAQNQEPRQEPPRDLREGTNTSSTSQPPTVEPNHQPPSESVGPSEHLEEVNEDVDADADADVVDPVADVDADGDADADADLDEPAAKRPRLVSPDPSKEVMDDEAVLALAAHSGPGDPFPSELIHQALALLGINSDLEGQPRLVPLLPHILTLQQPPQLTTPPPNTPKTTLTTKTKMPNTSDWDSPEFPMDLGIALFTAAQANKALPVPVKEAVEAYLKERGWKTSFDAVRLLLSHLMHLISSYILHQPWAAPLSLLTTTSCYPPKRIYSLSIYTMAKRQTMQWDANVHEDILICMFQHLKLNNEEWTSVMAELQKLGYTFTEISFAPPCFAVYLFFLALLPLTLFTFTFPTNHPSSKLDLQSSLPTSLPPPQLISHSSLINHLHYHPNPAPSSSIIVMSGKPSRGWDANSHEDLLLTLLEEIKPSRAILTSVSERMREKGYTYSFDAINQHVQKLRKTRDTNASNALTAIQAAGAGSATGTPRKKATATPRKRKNAKTTAVEEDDAEDEKMKLKQENDDDGGDELVSPSPMKRAKRTPKPEPKEEEPEAEIEGEI</sequence>
<protein>
    <submittedName>
        <fullName evidence="2">Uncharacterized protein</fullName>
    </submittedName>
</protein>
<dbReference type="EMBL" id="GG698898">
    <property type="protein sequence ID" value="EEU46304.1"/>
    <property type="molecule type" value="Genomic_DNA"/>
</dbReference>
<dbReference type="AlphaFoldDB" id="C7YPI2"/>
<dbReference type="VEuPathDB" id="FungiDB:NECHADRAFT_99942"/>
<dbReference type="HOGENOM" id="CLU_362114_0_0_1"/>
<dbReference type="Proteomes" id="UP000005206">
    <property type="component" value="Chromosome 4"/>
</dbReference>
<dbReference type="InParanoid" id="C7YPI2"/>
<gene>
    <name evidence="2" type="ORF">NECHADRAFT_99942</name>
</gene>
<organism evidence="2 3">
    <name type="scientific">Fusarium vanettenii (strain ATCC MYA-4622 / CBS 123669 / FGSC 9596 / NRRL 45880 / 77-13-4)</name>
    <name type="common">Fusarium solani subsp. pisi</name>
    <dbReference type="NCBI Taxonomy" id="660122"/>
    <lineage>
        <taxon>Eukaryota</taxon>
        <taxon>Fungi</taxon>
        <taxon>Dikarya</taxon>
        <taxon>Ascomycota</taxon>
        <taxon>Pezizomycotina</taxon>
        <taxon>Sordariomycetes</taxon>
        <taxon>Hypocreomycetidae</taxon>
        <taxon>Hypocreales</taxon>
        <taxon>Nectriaceae</taxon>
        <taxon>Fusarium</taxon>
        <taxon>Fusarium solani species complex</taxon>
        <taxon>Fusarium vanettenii</taxon>
    </lineage>
</organism>
<feature type="region of interest" description="Disordered" evidence="1">
    <location>
        <begin position="58"/>
        <end position="110"/>
    </location>
</feature>
<reference evidence="2 3" key="1">
    <citation type="journal article" date="2009" name="PLoS Genet.">
        <title>The genome of Nectria haematococca: contribution of supernumerary chromosomes to gene expansion.</title>
        <authorList>
            <person name="Coleman J.J."/>
            <person name="Rounsley S.D."/>
            <person name="Rodriguez-Carres M."/>
            <person name="Kuo A."/>
            <person name="Wasmann C.C."/>
            <person name="Grimwood J."/>
            <person name="Schmutz J."/>
            <person name="Taga M."/>
            <person name="White G.J."/>
            <person name="Zhou S."/>
            <person name="Schwartz D.C."/>
            <person name="Freitag M."/>
            <person name="Ma L.J."/>
            <person name="Danchin E.G."/>
            <person name="Henrissat B."/>
            <person name="Coutinho P.M."/>
            <person name="Nelson D.R."/>
            <person name="Straney D."/>
            <person name="Napoli C.A."/>
            <person name="Barker B.M."/>
            <person name="Gribskov M."/>
            <person name="Rep M."/>
            <person name="Kroken S."/>
            <person name="Molnar I."/>
            <person name="Rensing C."/>
            <person name="Kennell J.C."/>
            <person name="Zamora J."/>
            <person name="Farman M.L."/>
            <person name="Selker E.U."/>
            <person name="Salamov A."/>
            <person name="Shapiro H."/>
            <person name="Pangilinan J."/>
            <person name="Lindquist E."/>
            <person name="Lamers C."/>
            <person name="Grigoriev I.V."/>
            <person name="Geiser D.M."/>
            <person name="Covert S.F."/>
            <person name="Temporini E."/>
            <person name="Vanetten H.D."/>
        </authorList>
    </citation>
    <scope>NUCLEOTIDE SEQUENCE [LARGE SCALE GENOMIC DNA]</scope>
    <source>
        <strain evidence="3">ATCC MYA-4622 / CBS 123669 / FGSC 9596 / NRRL 45880 / 77-13-4</strain>
    </source>
</reference>
<evidence type="ECO:0000313" key="3">
    <source>
        <dbReference type="Proteomes" id="UP000005206"/>
    </source>
</evidence>
<feature type="region of interest" description="Disordered" evidence="1">
    <location>
        <begin position="371"/>
        <end position="399"/>
    </location>
</feature>
<dbReference type="OrthoDB" id="4525115at2759"/>
<feature type="compositionally biased region" description="Pro residues" evidence="1">
    <location>
        <begin position="196"/>
        <end position="211"/>
    </location>
</feature>
<evidence type="ECO:0000313" key="2">
    <source>
        <dbReference type="EMBL" id="EEU46304.1"/>
    </source>
</evidence>
<feature type="region of interest" description="Disordered" evidence="1">
    <location>
        <begin position="691"/>
        <end position="772"/>
    </location>
</feature>
<keyword evidence="3" id="KW-1185">Reference proteome</keyword>
<feature type="compositionally biased region" description="Polar residues" evidence="1">
    <location>
        <begin position="234"/>
        <end position="244"/>
    </location>
</feature>
<evidence type="ECO:0000256" key="1">
    <source>
        <dbReference type="SAM" id="MobiDB-lite"/>
    </source>
</evidence>
<feature type="compositionally biased region" description="Polar residues" evidence="1">
    <location>
        <begin position="64"/>
        <end position="73"/>
    </location>
</feature>
<feature type="compositionally biased region" description="Acidic residues" evidence="1">
    <location>
        <begin position="760"/>
        <end position="772"/>
    </location>
</feature>
<dbReference type="GeneID" id="9673245"/>
<dbReference type="RefSeq" id="XP_003052017.1">
    <property type="nucleotide sequence ID" value="XM_003051971.1"/>
</dbReference>
<feature type="compositionally biased region" description="Acidic residues" evidence="1">
    <location>
        <begin position="284"/>
        <end position="299"/>
    </location>
</feature>
<dbReference type="STRING" id="660122.C7YPI2"/>